<dbReference type="GO" id="GO:0016740">
    <property type="term" value="F:transferase activity"/>
    <property type="evidence" value="ECO:0007669"/>
    <property type="project" value="UniProtKB-KW"/>
</dbReference>
<dbReference type="Gene3D" id="3.30.310.50">
    <property type="entry name" value="Alpha-D-phosphohexomutase, C-terminal domain"/>
    <property type="match status" value="1"/>
</dbReference>
<accession>A0A7C1FFG8</accession>
<dbReference type="CDD" id="cd04181">
    <property type="entry name" value="NTP_transferase"/>
    <property type="match status" value="1"/>
</dbReference>
<dbReference type="InterPro" id="IPR050486">
    <property type="entry name" value="Mannose-1P_guanyltransferase"/>
</dbReference>
<dbReference type="Gene3D" id="2.160.10.10">
    <property type="entry name" value="Hexapeptide repeat proteins"/>
    <property type="match status" value="1"/>
</dbReference>
<dbReference type="InterPro" id="IPR036900">
    <property type="entry name" value="A-D-PHexomutase_C_sf"/>
</dbReference>
<dbReference type="PANTHER" id="PTHR22572">
    <property type="entry name" value="SUGAR-1-PHOSPHATE GUANYL TRANSFERASE"/>
    <property type="match status" value="1"/>
</dbReference>
<dbReference type="GO" id="GO:0016868">
    <property type="term" value="F:intramolecular phosphotransferase activity"/>
    <property type="evidence" value="ECO:0007669"/>
    <property type="project" value="InterPro"/>
</dbReference>
<feature type="domain" description="Alpha-D-phosphohexomutase alpha/beta/alpha" evidence="4">
    <location>
        <begin position="539"/>
        <end position="639"/>
    </location>
</feature>
<protein>
    <submittedName>
        <fullName evidence="5">Nucleotidyl transferase</fullName>
    </submittedName>
</protein>
<gene>
    <name evidence="5" type="ORF">ENQ20_02655</name>
</gene>
<feature type="domain" description="Nucleotidyl transferase" evidence="2">
    <location>
        <begin position="7"/>
        <end position="237"/>
    </location>
</feature>
<dbReference type="InterPro" id="IPR005845">
    <property type="entry name" value="A-D-PHexomutase_a/b/a-II"/>
</dbReference>
<dbReference type="Gene3D" id="3.40.120.10">
    <property type="entry name" value="Alpha-D-Glucose-1,6-Bisphosphate, subunit A, domain 3"/>
    <property type="match status" value="3"/>
</dbReference>
<dbReference type="EMBL" id="DSMG01000037">
    <property type="protein sequence ID" value="HDX30376.1"/>
    <property type="molecule type" value="Genomic_DNA"/>
</dbReference>
<dbReference type="Pfam" id="PF00483">
    <property type="entry name" value="NTP_transferase"/>
    <property type="match status" value="1"/>
</dbReference>
<keyword evidence="5" id="KW-0808">Transferase</keyword>
<comment type="similarity">
    <text evidence="1">Belongs to the phosphohexose mutase family.</text>
</comment>
<organism evidence="5">
    <name type="scientific">Caldilinea aerophila</name>
    <dbReference type="NCBI Taxonomy" id="133453"/>
    <lineage>
        <taxon>Bacteria</taxon>
        <taxon>Bacillati</taxon>
        <taxon>Chloroflexota</taxon>
        <taxon>Caldilineae</taxon>
        <taxon>Caldilineales</taxon>
        <taxon>Caldilineaceae</taxon>
        <taxon>Caldilinea</taxon>
    </lineage>
</organism>
<dbReference type="InterPro" id="IPR029044">
    <property type="entry name" value="Nucleotide-diphossugar_trans"/>
</dbReference>
<evidence type="ECO:0000259" key="2">
    <source>
        <dbReference type="Pfam" id="PF00483"/>
    </source>
</evidence>
<feature type="domain" description="Alpha-D-phosphohexomutase alpha/beta/alpha" evidence="3">
    <location>
        <begin position="389"/>
        <end position="520"/>
    </location>
</feature>
<dbReference type="Pfam" id="PF02878">
    <property type="entry name" value="PGM_PMM_I"/>
    <property type="match status" value="1"/>
</dbReference>
<name>A0A7C1FFG8_9CHLR</name>
<evidence type="ECO:0000313" key="5">
    <source>
        <dbReference type="EMBL" id="HDX30376.1"/>
    </source>
</evidence>
<reference evidence="5" key="1">
    <citation type="journal article" date="2020" name="mSystems">
        <title>Genome- and Community-Level Interaction Insights into Carbon Utilization and Element Cycling Functions of Hydrothermarchaeota in Hydrothermal Sediment.</title>
        <authorList>
            <person name="Zhou Z."/>
            <person name="Liu Y."/>
            <person name="Xu W."/>
            <person name="Pan J."/>
            <person name="Luo Z.H."/>
            <person name="Li M."/>
        </authorList>
    </citation>
    <scope>NUCLEOTIDE SEQUENCE [LARGE SCALE GENOMIC DNA]</scope>
    <source>
        <strain evidence="5">SpSt-289</strain>
    </source>
</reference>
<dbReference type="InterPro" id="IPR016055">
    <property type="entry name" value="A-D-PHexomutase_a/b/a-I/II/III"/>
</dbReference>
<dbReference type="AlphaFoldDB" id="A0A7C1FFG8"/>
<dbReference type="Gene3D" id="3.90.550.10">
    <property type="entry name" value="Spore Coat Polysaccharide Biosynthesis Protein SpsA, Chain A"/>
    <property type="match status" value="1"/>
</dbReference>
<evidence type="ECO:0000259" key="4">
    <source>
        <dbReference type="Pfam" id="PF02879"/>
    </source>
</evidence>
<dbReference type="SUPFAM" id="SSF53738">
    <property type="entry name" value="Phosphoglucomutase, first 3 domains"/>
    <property type="match status" value="3"/>
</dbReference>
<comment type="caution">
    <text evidence="5">The sequence shown here is derived from an EMBL/GenBank/DDBJ whole genome shotgun (WGS) entry which is preliminary data.</text>
</comment>
<dbReference type="InterPro" id="IPR011004">
    <property type="entry name" value="Trimer_LpxA-like_sf"/>
</dbReference>
<dbReference type="SUPFAM" id="SSF53448">
    <property type="entry name" value="Nucleotide-diphospho-sugar transferases"/>
    <property type="match status" value="1"/>
</dbReference>
<sequence>MPEVGVKAVVMAGGEGSRLRPLTIGRPKPMVPIVNKAVIHHIFDLLKHHGITEVIVTLRYMASAIEDFFGDGSSLGMQITYVIEEAPLGTAGSVKNAAQYLGDTFIVISGDALTDFNLQEIVRVHRERKAMASITLTRVPDPLEFGVIITDEAGRVTQFLEKPSWGEIISDTVNTGLYVLEPEVLDLIPEGVPYDFASELFPRMLAEGCALYGYVADGYWCDVGNINEYMRANADVLYGRLHLAEPIGSHLGGGIWVGENVEIAPSAQLFGPIYLGNEVKIKGDVRIYGPAVIRDYTVIDNYNSIERSIIWRNNYIGESCELRGVIITRQCSIKSKVIAFEGVVIGDNCVIGEGATLHANVKLWPSKEIEAGATIKDSIIWGNQGRRALFSRFGVSGVVNIDLTPEFAAKLSAALGATLPKGSYVAINRDSHRSSRMLKRALISGLPGTGVNVWDLGNVAIPVLRHYVRHRKDTSAGIHVRLSPFDQRVVDIRIIDSQGLNQTSAAERAIERNFFREDFRRAFLDEIGVIAYAHEPIASYTEDFMRHIDAQRIRDYGFKLVCDYSHGLAGDTLADIFNHLRVDVVPLNARVDETKLAMLQAEFKANQVRMGKIVHALEAQLGVQLDVGGEKIFLVDELGNVIDDITAAALMMELALYAHPGRPVAVPITMPNAFETIASWHGARLLRIPQNLSGPMHTATYAGVLLIADGAGSFIFPGFQPAVDGMMAAVRLLEYLAIRKMPVSEIIAYLPKFHMAKGTVHCPWEVKGGVMRMLTSHHQHHHVDKMDGLKVHLNATEWVHLSPNPDRPHFEIVAEAENIERAQQIVTEYSDLVRSFIDDLQTHHEPRTG</sequence>
<dbReference type="GO" id="GO:0005975">
    <property type="term" value="P:carbohydrate metabolic process"/>
    <property type="evidence" value="ECO:0007669"/>
    <property type="project" value="InterPro"/>
</dbReference>
<dbReference type="Pfam" id="PF02879">
    <property type="entry name" value="PGM_PMM_II"/>
    <property type="match status" value="1"/>
</dbReference>
<dbReference type="SUPFAM" id="SSF55957">
    <property type="entry name" value="Phosphoglucomutase, C-terminal domain"/>
    <property type="match status" value="1"/>
</dbReference>
<evidence type="ECO:0000256" key="1">
    <source>
        <dbReference type="ARBA" id="ARBA00010231"/>
    </source>
</evidence>
<evidence type="ECO:0000259" key="3">
    <source>
        <dbReference type="Pfam" id="PF02878"/>
    </source>
</evidence>
<dbReference type="InterPro" id="IPR005844">
    <property type="entry name" value="A-D-PHexomutase_a/b/a-I"/>
</dbReference>
<dbReference type="SUPFAM" id="SSF51161">
    <property type="entry name" value="Trimeric LpxA-like enzymes"/>
    <property type="match status" value="1"/>
</dbReference>
<dbReference type="InterPro" id="IPR005835">
    <property type="entry name" value="NTP_transferase_dom"/>
</dbReference>
<proteinExistence type="inferred from homology"/>